<sequence length="278" mass="30433">MGSDSFNWPFILVILVILHRVNSVSAVCELSFKDSGKLYNYSLASPLAKFPHGVLGEDGFYKVEVNQTVLWFQLCDAMIFNHDRPRCADCLECGGPSRCGLECSALVANNLGGYPVCISLGRVNSTIINIMDIKNPQKGVVVKMSSIGPKHNCSLSVSVICDSNALRGPESMEKSGTCDYATVLWHPSGCGSSVAVHGGGWGWFGTFITIILCLFGSYLLIGTVYRCFFLGVHSLHALPNLDFWSSIPHRTQSFFASLVQKFRGPSEGHRSTYSRVNF</sequence>
<evidence type="ECO:0000313" key="1">
    <source>
        <dbReference type="EMBL" id="KAJ4720132.1"/>
    </source>
</evidence>
<comment type="caution">
    <text evidence="1">The sequence shown here is derived from an EMBL/GenBank/DDBJ whole genome shotgun (WGS) entry which is preliminary data.</text>
</comment>
<name>A0ACC1YA18_MELAZ</name>
<proteinExistence type="predicted"/>
<keyword evidence="2" id="KW-1185">Reference proteome</keyword>
<dbReference type="Proteomes" id="UP001164539">
    <property type="component" value="Chromosome 4"/>
</dbReference>
<accession>A0ACC1YA18</accession>
<gene>
    <name evidence="1" type="ORF">OWV82_008008</name>
</gene>
<organism evidence="1 2">
    <name type="scientific">Melia azedarach</name>
    <name type="common">Chinaberry tree</name>
    <dbReference type="NCBI Taxonomy" id="155640"/>
    <lineage>
        <taxon>Eukaryota</taxon>
        <taxon>Viridiplantae</taxon>
        <taxon>Streptophyta</taxon>
        <taxon>Embryophyta</taxon>
        <taxon>Tracheophyta</taxon>
        <taxon>Spermatophyta</taxon>
        <taxon>Magnoliopsida</taxon>
        <taxon>eudicotyledons</taxon>
        <taxon>Gunneridae</taxon>
        <taxon>Pentapetalae</taxon>
        <taxon>rosids</taxon>
        <taxon>malvids</taxon>
        <taxon>Sapindales</taxon>
        <taxon>Meliaceae</taxon>
        <taxon>Melia</taxon>
    </lineage>
</organism>
<protein>
    <submittedName>
        <fullName evidence="1">Autophagy-related protein</fullName>
    </submittedName>
</protein>
<reference evidence="1 2" key="1">
    <citation type="journal article" date="2023" name="Science">
        <title>Complex scaffold remodeling in plant triterpene biosynthesis.</title>
        <authorList>
            <person name="De La Pena R."/>
            <person name="Hodgson H."/>
            <person name="Liu J.C."/>
            <person name="Stephenson M.J."/>
            <person name="Martin A.C."/>
            <person name="Owen C."/>
            <person name="Harkess A."/>
            <person name="Leebens-Mack J."/>
            <person name="Jimenez L.E."/>
            <person name="Osbourn A."/>
            <person name="Sattely E.S."/>
        </authorList>
    </citation>
    <scope>NUCLEOTIDE SEQUENCE [LARGE SCALE GENOMIC DNA]</scope>
    <source>
        <strain evidence="2">cv. JPN11</strain>
        <tissue evidence="1">Leaf</tissue>
    </source>
</reference>
<dbReference type="EMBL" id="CM051397">
    <property type="protein sequence ID" value="KAJ4720132.1"/>
    <property type="molecule type" value="Genomic_DNA"/>
</dbReference>
<evidence type="ECO:0000313" key="2">
    <source>
        <dbReference type="Proteomes" id="UP001164539"/>
    </source>
</evidence>